<feature type="compositionally biased region" description="Basic and acidic residues" evidence="1">
    <location>
        <begin position="580"/>
        <end position="595"/>
    </location>
</feature>
<protein>
    <submittedName>
        <fullName evidence="3">MopE-related protein</fullName>
    </submittedName>
</protein>
<dbReference type="InterPro" id="IPR021655">
    <property type="entry name" value="Put_metal-bd"/>
</dbReference>
<dbReference type="Pfam" id="PF11617">
    <property type="entry name" value="Cu-binding_MopE"/>
    <property type="match status" value="3"/>
</dbReference>
<evidence type="ECO:0000313" key="4">
    <source>
        <dbReference type="Proteomes" id="UP001147700"/>
    </source>
</evidence>
<gene>
    <name evidence="3" type="ORF">OJ962_24820</name>
</gene>
<dbReference type="EMBL" id="JAPCID010000044">
    <property type="protein sequence ID" value="MDA0140743.1"/>
    <property type="molecule type" value="Genomic_DNA"/>
</dbReference>
<name>A0ABT4RQN7_9ACTN</name>
<feature type="region of interest" description="Disordered" evidence="1">
    <location>
        <begin position="566"/>
        <end position="596"/>
    </location>
</feature>
<evidence type="ECO:0000313" key="3">
    <source>
        <dbReference type="EMBL" id="MDA0140743.1"/>
    </source>
</evidence>
<keyword evidence="4" id="KW-1185">Reference proteome</keyword>
<dbReference type="Proteomes" id="UP001147700">
    <property type="component" value="Unassembled WGS sequence"/>
</dbReference>
<evidence type="ECO:0000256" key="2">
    <source>
        <dbReference type="SAM" id="SignalP"/>
    </source>
</evidence>
<reference evidence="3" key="1">
    <citation type="submission" date="2022-10" db="EMBL/GenBank/DDBJ databases">
        <title>The WGS of Solirubrobacter sp. CPCC 204708.</title>
        <authorList>
            <person name="Jiang Z."/>
        </authorList>
    </citation>
    <scope>NUCLEOTIDE SEQUENCE</scope>
    <source>
        <strain evidence="3">CPCC 204708</strain>
    </source>
</reference>
<sequence length="723" mass="75355">MPAVRAFLLCLIALVATPSAAQAADIFAIGSQSRLTRVGPDGNTSVQARNPSVAHNSLNDEYLVAWVGNTTVSGDVEILGQILDGRGVAKGSVARLSEVPGAESPTSPVVSYSPKVNQYVLGYIATPKVISQNPVPPNSPDGQRELIAQVVNAAGISTGPPVRISDTGSLDADADVASQPAVAYDPEADRFRFAWVASSANDPNDDNVEIRTQAVSSALASGSGIELTVSLTPDEDAAPDEPAISYLPANDRFMIAWEAPNAADRPSIFVRGVSSSLGLGAFSQVEASTVVTASGQAVKPSIATNPVTNEALVAFVKDDSTTDDGEVFVQRVAADGGLRPNGTDQRISAMGVGNAAFGASTADVTTASYHPDLDRYFVTWSGEDDLPGLIDGEIERYGQALTGDGAEVATDDLRLTFTGPDSNTSVAPEDAATVPVTGKRAWLNVWDADDNRPPLANGEYEIYGRFVGDDGDLDGHVAPADCNDGNAGIFPGAAEALDNGVDEDCSGADAENPDRDADGSPRPADCNDANGGIRPGAADAADNGVDEDCNGADAVNFDRDGDGAARPGDCNDANAAIRPGAKDTPRNSVDEDCSGRDASFPNLTSGILPTWDIKGTRLRLVNLQITQQFPKGLKVKITCKGSRCPFKSKALKVGKVRRNAASVISSLTGKQRKFRAGQTLEVWVSAPDFNSRISRLVLKARKIPVSQPFCALPGSTKAQKTCA</sequence>
<proteinExistence type="predicted"/>
<feature type="chain" id="PRO_5046429521" evidence="2">
    <location>
        <begin position="24"/>
        <end position="723"/>
    </location>
</feature>
<organism evidence="3 4">
    <name type="scientific">Solirubrobacter deserti</name>
    <dbReference type="NCBI Taxonomy" id="2282478"/>
    <lineage>
        <taxon>Bacteria</taxon>
        <taxon>Bacillati</taxon>
        <taxon>Actinomycetota</taxon>
        <taxon>Thermoleophilia</taxon>
        <taxon>Solirubrobacterales</taxon>
        <taxon>Solirubrobacteraceae</taxon>
        <taxon>Solirubrobacter</taxon>
    </lineage>
</organism>
<feature type="signal peptide" evidence="2">
    <location>
        <begin position="1"/>
        <end position="23"/>
    </location>
</feature>
<comment type="caution">
    <text evidence="3">The sequence shown here is derived from an EMBL/GenBank/DDBJ whole genome shotgun (WGS) entry which is preliminary data.</text>
</comment>
<evidence type="ECO:0000256" key="1">
    <source>
        <dbReference type="SAM" id="MobiDB-lite"/>
    </source>
</evidence>
<dbReference type="RefSeq" id="WP_202958132.1">
    <property type="nucleotide sequence ID" value="NZ_JAPCID010000044.1"/>
</dbReference>
<keyword evidence="2" id="KW-0732">Signal</keyword>
<accession>A0ABT4RQN7</accession>
<feature type="region of interest" description="Disordered" evidence="1">
    <location>
        <begin position="500"/>
        <end position="545"/>
    </location>
</feature>